<keyword evidence="3 7" id="KW-0812">Transmembrane</keyword>
<feature type="transmembrane region" description="Helical" evidence="7">
    <location>
        <begin position="620"/>
        <end position="641"/>
    </location>
</feature>
<name>A0ABM3G1D1_NEOLC</name>
<comment type="similarity">
    <text evidence="2 7">Belongs to the CTL (choline transporter-like) family.</text>
</comment>
<keyword evidence="6" id="KW-0325">Glycoprotein</keyword>
<organism evidence="8 9">
    <name type="scientific">Neodiprion lecontei</name>
    <name type="common">Redheaded pine sawfly</name>
    <dbReference type="NCBI Taxonomy" id="441921"/>
    <lineage>
        <taxon>Eukaryota</taxon>
        <taxon>Metazoa</taxon>
        <taxon>Ecdysozoa</taxon>
        <taxon>Arthropoda</taxon>
        <taxon>Hexapoda</taxon>
        <taxon>Insecta</taxon>
        <taxon>Pterygota</taxon>
        <taxon>Neoptera</taxon>
        <taxon>Endopterygota</taxon>
        <taxon>Hymenoptera</taxon>
        <taxon>Tenthredinoidea</taxon>
        <taxon>Diprionidae</taxon>
        <taxon>Diprioninae</taxon>
        <taxon>Neodiprion</taxon>
    </lineage>
</organism>
<feature type="transmembrane region" description="Helical" evidence="7">
    <location>
        <begin position="380"/>
        <end position="405"/>
    </location>
</feature>
<dbReference type="RefSeq" id="XP_046594070.1">
    <property type="nucleotide sequence ID" value="XM_046738114.1"/>
</dbReference>
<proteinExistence type="inferred from homology"/>
<evidence type="ECO:0000256" key="1">
    <source>
        <dbReference type="ARBA" id="ARBA00004141"/>
    </source>
</evidence>
<comment type="function">
    <text evidence="7">Choline transporter.</text>
</comment>
<feature type="transmembrane region" description="Helical" evidence="7">
    <location>
        <begin position="332"/>
        <end position="355"/>
    </location>
</feature>
<dbReference type="PANTHER" id="PTHR12385:SF14">
    <property type="entry name" value="CHOLINE TRANSPORTER-LIKE 2"/>
    <property type="match status" value="1"/>
</dbReference>
<feature type="transmembrane region" description="Helical" evidence="7">
    <location>
        <begin position="84"/>
        <end position="105"/>
    </location>
</feature>
<feature type="transmembrane region" description="Helical" evidence="7">
    <location>
        <begin position="523"/>
        <end position="545"/>
    </location>
</feature>
<evidence type="ECO:0000256" key="5">
    <source>
        <dbReference type="ARBA" id="ARBA00023136"/>
    </source>
</evidence>
<sequence length="713" mass="80530">MRVLCELPKKDYAKPNDPQLFSNFSTSNFCDSFEHCACNSKTSLISIVKCKQYRLYRYFPIPGDRMQFDPKYRGPLKGRSCTDCFCLIIFLAFVVGWAVIGYYAYTYGDIDTLVYPTDSEGRICGRHTDVEDRPYLVFFDLTKCVAVTSVTQGCDTPQVCVPKCPTDNFVWQLNSSILANNLTALRTAMICKIEIDVDTATADQLATYVSNDVCAQWYLTSTSVTGRCIPNGIPELFVNYTMTVADLEEASTYIELLVQVEIIVLNIYDDIIATGWTIASILGISAAISLIYIILLRWLATPVIFLSIIGLCLLLGYSTYQFYELYTAEESTFWLVLTIICGIILAIVLLIAICLRNRIRLACKLIGEASKAVSSTTSTLIFPVVPWVVEILLVVYAILAAIYLVSIKVQTYSVKLGGNCSCPEDLGYTNGTTCDQTKFNSSCTENGDYCISGGCYLNTTSRPWFSNYLHAYNVVAVLWLVFFATAFGEMALAGTFATWYWTFKKSKVPFFTLTSSCWRTLRYHLGTLAVGSLIITICRLIRWVLEWIDVKLKQYDNEVVRFLVKCMKCCFWLLEKFLKFINRNAYIMCAVHGKGFCASAKSAFNLLMRNILRVFVLDKITDLLLLIGKVLVTGGMAWGTWWYTKNYLVVTYWYVPVVLVGVGTYLVASVFFSVYSTAVDTLFLCFLEDCERNDGTPEKPYYMNKGLLKILRK</sequence>
<evidence type="ECO:0000313" key="9">
    <source>
        <dbReference type="RefSeq" id="XP_046594070.1"/>
    </source>
</evidence>
<gene>
    <name evidence="9" type="primary">LOC107224307</name>
</gene>
<evidence type="ECO:0000256" key="3">
    <source>
        <dbReference type="ARBA" id="ARBA00022692"/>
    </source>
</evidence>
<dbReference type="Proteomes" id="UP000829291">
    <property type="component" value="Chromosome 4"/>
</dbReference>
<feature type="transmembrane region" description="Helical" evidence="7">
    <location>
        <begin position="276"/>
        <end position="296"/>
    </location>
</feature>
<feature type="transmembrane region" description="Helical" evidence="7">
    <location>
        <begin position="653"/>
        <end position="675"/>
    </location>
</feature>
<evidence type="ECO:0000256" key="7">
    <source>
        <dbReference type="RuleBase" id="RU368066"/>
    </source>
</evidence>
<keyword evidence="8" id="KW-1185">Reference proteome</keyword>
<dbReference type="Pfam" id="PF04515">
    <property type="entry name" value="Choline_transpo"/>
    <property type="match status" value="1"/>
</dbReference>
<protein>
    <recommendedName>
        <fullName evidence="7">Choline transporter-like protein</fullName>
    </recommendedName>
</protein>
<dbReference type="PANTHER" id="PTHR12385">
    <property type="entry name" value="CHOLINE TRANSPORTER-LIKE (SLC FAMILY 44)"/>
    <property type="match status" value="1"/>
</dbReference>
<comment type="subcellular location">
    <subcellularLocation>
        <location evidence="7">Cell membrane</location>
        <topology evidence="7">Multi-pass membrane protein</topology>
    </subcellularLocation>
    <subcellularLocation>
        <location evidence="1">Membrane</location>
        <topology evidence="1">Multi-pass membrane protein</topology>
    </subcellularLocation>
</comment>
<keyword evidence="4 7" id="KW-1133">Transmembrane helix</keyword>
<evidence type="ECO:0000313" key="8">
    <source>
        <dbReference type="Proteomes" id="UP000829291"/>
    </source>
</evidence>
<feature type="transmembrane region" description="Helical" evidence="7">
    <location>
        <begin position="585"/>
        <end position="608"/>
    </location>
</feature>
<feature type="transmembrane region" description="Helical" evidence="7">
    <location>
        <begin position="303"/>
        <end position="320"/>
    </location>
</feature>
<evidence type="ECO:0000256" key="6">
    <source>
        <dbReference type="ARBA" id="ARBA00023180"/>
    </source>
</evidence>
<evidence type="ECO:0000256" key="4">
    <source>
        <dbReference type="ARBA" id="ARBA00022989"/>
    </source>
</evidence>
<evidence type="ECO:0000256" key="2">
    <source>
        <dbReference type="ARBA" id="ARBA00007168"/>
    </source>
</evidence>
<reference evidence="9" key="1">
    <citation type="submission" date="2025-08" db="UniProtKB">
        <authorList>
            <consortium name="RefSeq"/>
        </authorList>
    </citation>
    <scope>IDENTIFICATION</scope>
    <source>
        <tissue evidence="9">Thorax and Abdomen</tissue>
    </source>
</reference>
<keyword evidence="5 7" id="KW-0472">Membrane</keyword>
<dbReference type="GeneID" id="107224307"/>
<dbReference type="InterPro" id="IPR007603">
    <property type="entry name" value="Choline_transptr-like"/>
</dbReference>
<feature type="transmembrane region" description="Helical" evidence="7">
    <location>
        <begin position="476"/>
        <end position="502"/>
    </location>
</feature>
<accession>A0ABM3G1D1</accession>